<accession>A0A098BYJ8</accession>
<dbReference type="STRING" id="1562970.ING2E5B_0471"/>
<evidence type="ECO:0000259" key="4">
    <source>
        <dbReference type="PROSITE" id="PS50932"/>
    </source>
</evidence>
<dbReference type="EMBL" id="LN515532">
    <property type="protein sequence ID" value="CEA15238.1"/>
    <property type="molecule type" value="Genomic_DNA"/>
</dbReference>
<dbReference type="CDD" id="cd01392">
    <property type="entry name" value="HTH_LacI"/>
    <property type="match status" value="1"/>
</dbReference>
<dbReference type="InterPro" id="IPR000843">
    <property type="entry name" value="HTH_LacI"/>
</dbReference>
<keyword evidence="2" id="KW-0238">DNA-binding</keyword>
<sequence>MNMKRTKVTIYDIARELNLSPSTISRAIAGSDLISDEVKEKVLAKAMEMGYSSRNFRVNKGDTIAIVVPEVNNYFYHKVLKSIQQKIDNRYLVSILCSFNSFETEKAIVEKLSPSEVSCLIITQSMDATNSHHIAQAEKRGIPVIMFNRVDFDYTCPKFVIDNYMDSYLLTNHLVKSDYKRIAFAAKHFNCPIYKERIQAYSDVLAENQTPFNPDYIIYSELTNEDITEVIMRFINLHPHPDALILPGFSAALQAISISKVYKIDIPNEMAIVSFDEDPECRYSSPAITSIERPLPEIGRKIGELALEISSNKKYDKNRIDLFKSNLVIRGSSLRITSPREV</sequence>
<evidence type="ECO:0000256" key="3">
    <source>
        <dbReference type="ARBA" id="ARBA00023163"/>
    </source>
</evidence>
<dbReference type="GO" id="GO:0003700">
    <property type="term" value="F:DNA-binding transcription factor activity"/>
    <property type="evidence" value="ECO:0007669"/>
    <property type="project" value="TreeGrafter"/>
</dbReference>
<dbReference type="CDD" id="cd06267">
    <property type="entry name" value="PBP1_LacI_sugar_binding-like"/>
    <property type="match status" value="1"/>
</dbReference>
<proteinExistence type="predicted"/>
<dbReference type="HOGENOM" id="CLU_037628_6_0_10"/>
<organism evidence="5 6">
    <name type="scientific">Fermentimonas caenicola</name>
    <dbReference type="NCBI Taxonomy" id="1562970"/>
    <lineage>
        <taxon>Bacteria</taxon>
        <taxon>Pseudomonadati</taxon>
        <taxon>Bacteroidota</taxon>
        <taxon>Bacteroidia</taxon>
        <taxon>Bacteroidales</taxon>
        <taxon>Dysgonomonadaceae</taxon>
        <taxon>Fermentimonas</taxon>
    </lineage>
</organism>
<gene>
    <name evidence="5" type="ORF">ING2E5B_0471</name>
</gene>
<keyword evidence="3" id="KW-0804">Transcription</keyword>
<dbReference type="KEGG" id="pbt:ING2E5B_0471"/>
<dbReference type="PANTHER" id="PTHR30146:SF109">
    <property type="entry name" value="HTH-TYPE TRANSCRIPTIONAL REGULATOR GALS"/>
    <property type="match status" value="1"/>
</dbReference>
<evidence type="ECO:0000256" key="2">
    <source>
        <dbReference type="ARBA" id="ARBA00023125"/>
    </source>
</evidence>
<dbReference type="GO" id="GO:0000976">
    <property type="term" value="F:transcription cis-regulatory region binding"/>
    <property type="evidence" value="ECO:0007669"/>
    <property type="project" value="TreeGrafter"/>
</dbReference>
<evidence type="ECO:0000313" key="5">
    <source>
        <dbReference type="EMBL" id="CEA15238.1"/>
    </source>
</evidence>
<keyword evidence="6" id="KW-1185">Reference proteome</keyword>
<dbReference type="OrthoDB" id="9803256at2"/>
<name>A0A098BYJ8_9BACT</name>
<keyword evidence="1" id="KW-0805">Transcription regulation</keyword>
<dbReference type="InterPro" id="IPR028082">
    <property type="entry name" value="Peripla_BP_I"/>
</dbReference>
<dbReference type="Pfam" id="PF00356">
    <property type="entry name" value="LacI"/>
    <property type="match status" value="1"/>
</dbReference>
<dbReference type="PANTHER" id="PTHR30146">
    <property type="entry name" value="LACI-RELATED TRANSCRIPTIONAL REPRESSOR"/>
    <property type="match status" value="1"/>
</dbReference>
<evidence type="ECO:0000313" key="6">
    <source>
        <dbReference type="Proteomes" id="UP000032417"/>
    </source>
</evidence>
<dbReference type="SMART" id="SM00354">
    <property type="entry name" value="HTH_LACI"/>
    <property type="match status" value="1"/>
</dbReference>
<evidence type="ECO:0000256" key="1">
    <source>
        <dbReference type="ARBA" id="ARBA00023015"/>
    </source>
</evidence>
<dbReference type="Gene3D" id="1.10.260.40">
    <property type="entry name" value="lambda repressor-like DNA-binding domains"/>
    <property type="match status" value="1"/>
</dbReference>
<dbReference type="Proteomes" id="UP000032417">
    <property type="component" value="Chromosome 1"/>
</dbReference>
<dbReference type="Pfam" id="PF13377">
    <property type="entry name" value="Peripla_BP_3"/>
    <property type="match status" value="1"/>
</dbReference>
<protein>
    <recommendedName>
        <fullName evidence="4">HTH lacI-type domain-containing protein</fullName>
    </recommendedName>
</protein>
<dbReference type="Gene3D" id="3.40.50.2300">
    <property type="match status" value="2"/>
</dbReference>
<dbReference type="SUPFAM" id="SSF47413">
    <property type="entry name" value="lambda repressor-like DNA-binding domains"/>
    <property type="match status" value="1"/>
</dbReference>
<feature type="domain" description="HTH lacI-type" evidence="4">
    <location>
        <begin position="8"/>
        <end position="51"/>
    </location>
</feature>
<dbReference type="PROSITE" id="PS50932">
    <property type="entry name" value="HTH_LACI_2"/>
    <property type="match status" value="1"/>
</dbReference>
<dbReference type="InterPro" id="IPR010982">
    <property type="entry name" value="Lambda_DNA-bd_dom_sf"/>
</dbReference>
<dbReference type="SUPFAM" id="SSF53822">
    <property type="entry name" value="Periplasmic binding protein-like I"/>
    <property type="match status" value="1"/>
</dbReference>
<dbReference type="InterPro" id="IPR046335">
    <property type="entry name" value="LacI/GalR-like_sensor"/>
</dbReference>
<reference evidence="5 6" key="1">
    <citation type="submission" date="2014-08" db="EMBL/GenBank/DDBJ databases">
        <authorList>
            <person name="Wibberg D."/>
        </authorList>
    </citation>
    <scope>NUCLEOTIDE SEQUENCE [LARGE SCALE GENOMIC DNA]</scope>
    <source>
        <strain evidence="6">ING2-E5B</strain>
    </source>
</reference>
<dbReference type="AlphaFoldDB" id="A0A098BYJ8"/>